<sequence>MTTKPYVDSQLAKYVKHRVLELKPKKSQLQIANDAGFPNPNMVTMIKNGSSKLAMDRVPSMARALECDPAYLLRLSLEQAIGDTAAQSVMEIFGTPVTSNELGWIKEIRDASDQSDPRLTRRSQAAIKAIFGK</sequence>
<dbReference type="Gene3D" id="1.10.260.40">
    <property type="entry name" value="lambda repressor-like DNA-binding domains"/>
    <property type="match status" value="1"/>
</dbReference>
<dbReference type="GO" id="GO:0003677">
    <property type="term" value="F:DNA binding"/>
    <property type="evidence" value="ECO:0007669"/>
    <property type="project" value="InterPro"/>
</dbReference>
<keyword evidence="2" id="KW-1185">Reference proteome</keyword>
<dbReference type="AlphaFoldDB" id="A0A061SI84"/>
<dbReference type="RefSeq" id="WP_037911769.1">
    <property type="nucleotide sequence ID" value="NZ_JEMU01000035.1"/>
</dbReference>
<accession>A0A061SI84</accession>
<name>A0A061SI84_9RHOB</name>
<evidence type="ECO:0000313" key="1">
    <source>
        <dbReference type="EMBL" id="KAJ01426.1"/>
    </source>
</evidence>
<protein>
    <recommendedName>
        <fullName evidence="3">XRE family transcriptional regulator</fullName>
    </recommendedName>
</protein>
<evidence type="ECO:0008006" key="3">
    <source>
        <dbReference type="Google" id="ProtNLM"/>
    </source>
</evidence>
<dbReference type="EMBL" id="JEMU01000035">
    <property type="protein sequence ID" value="KAJ01426.1"/>
    <property type="molecule type" value="Genomic_DNA"/>
</dbReference>
<gene>
    <name evidence="1" type="ORF">PM02_19465</name>
</gene>
<dbReference type="SUPFAM" id="SSF47413">
    <property type="entry name" value="lambda repressor-like DNA-binding domains"/>
    <property type="match status" value="1"/>
</dbReference>
<evidence type="ECO:0000313" key="2">
    <source>
        <dbReference type="Proteomes" id="UP000027337"/>
    </source>
</evidence>
<reference evidence="1 2" key="1">
    <citation type="journal article" date="2014" name="Genome Announc.">
        <title>Draft Genome Sequences of Two Isolates of the Roseobacter Group, Sulfitobacter sp. Strains 3SOLIMAR09 and 1FIGIMAR09, from Harbors of Mallorca Island (Mediterranean Sea).</title>
        <authorList>
            <person name="Mas-Llado M."/>
            <person name="Pina-Villalonga J.M."/>
            <person name="Brunet-Galmes I."/>
            <person name="Nogales B."/>
            <person name="Bosch R."/>
        </authorList>
    </citation>
    <scope>NUCLEOTIDE SEQUENCE [LARGE SCALE GENOMIC DNA]</scope>
    <source>
        <strain evidence="1 2">1FIGIMAR09</strain>
    </source>
</reference>
<comment type="caution">
    <text evidence="1">The sequence shown here is derived from an EMBL/GenBank/DDBJ whole genome shotgun (WGS) entry which is preliminary data.</text>
</comment>
<proteinExistence type="predicted"/>
<organism evidence="1 2">
    <name type="scientific">Sulfitobacter mediterraneus</name>
    <dbReference type="NCBI Taxonomy" id="83219"/>
    <lineage>
        <taxon>Bacteria</taxon>
        <taxon>Pseudomonadati</taxon>
        <taxon>Pseudomonadota</taxon>
        <taxon>Alphaproteobacteria</taxon>
        <taxon>Rhodobacterales</taxon>
        <taxon>Roseobacteraceae</taxon>
        <taxon>Sulfitobacter</taxon>
    </lineage>
</organism>
<dbReference type="eggNOG" id="ENOG5031CTX">
    <property type="taxonomic scope" value="Bacteria"/>
</dbReference>
<dbReference type="Proteomes" id="UP000027337">
    <property type="component" value="Unassembled WGS sequence"/>
</dbReference>
<dbReference type="InterPro" id="IPR010982">
    <property type="entry name" value="Lambda_DNA-bd_dom_sf"/>
</dbReference>